<feature type="transmembrane region" description="Helical" evidence="2">
    <location>
        <begin position="297"/>
        <end position="319"/>
    </location>
</feature>
<dbReference type="Pfam" id="PF23317">
    <property type="entry name" value="YVC1_C"/>
    <property type="match status" value="1"/>
</dbReference>
<dbReference type="PANTHER" id="PTHR35859">
    <property type="entry name" value="NONSELECTIVE CATION CHANNEL PROTEIN"/>
    <property type="match status" value="1"/>
</dbReference>
<keyword evidence="6" id="KW-1185">Reference proteome</keyword>
<keyword evidence="2" id="KW-1133">Transmembrane helix</keyword>
<name>A0A9P4J4Q5_9PEZI</name>
<dbReference type="EMBL" id="ML996084">
    <property type="protein sequence ID" value="KAF2154070.1"/>
    <property type="molecule type" value="Genomic_DNA"/>
</dbReference>
<dbReference type="InterPro" id="IPR056337">
    <property type="entry name" value="LHD_YVC1"/>
</dbReference>
<evidence type="ECO:0000313" key="6">
    <source>
        <dbReference type="Proteomes" id="UP000799439"/>
    </source>
</evidence>
<feature type="domain" description="YVC1 N-terminal linker helical" evidence="3">
    <location>
        <begin position="43"/>
        <end position="230"/>
    </location>
</feature>
<dbReference type="AlphaFoldDB" id="A0A9P4J4Q5"/>
<dbReference type="Proteomes" id="UP000799439">
    <property type="component" value="Unassembled WGS sequence"/>
</dbReference>
<protein>
    <recommendedName>
        <fullName evidence="7">Ion transport domain-containing protein</fullName>
    </recommendedName>
</protein>
<keyword evidence="1" id="KW-0175">Coiled coil</keyword>
<dbReference type="OrthoDB" id="301415at2759"/>
<feature type="transmembrane region" description="Helical" evidence="2">
    <location>
        <begin position="244"/>
        <end position="263"/>
    </location>
</feature>
<evidence type="ECO:0008006" key="7">
    <source>
        <dbReference type="Google" id="ProtNLM"/>
    </source>
</evidence>
<evidence type="ECO:0000259" key="3">
    <source>
        <dbReference type="Pfam" id="PF23190"/>
    </source>
</evidence>
<feature type="transmembrane region" description="Helical" evidence="2">
    <location>
        <begin position="441"/>
        <end position="462"/>
    </location>
</feature>
<gene>
    <name evidence="5" type="ORF">K461DRAFT_292747</name>
</gene>
<feature type="coiled-coil region" evidence="1">
    <location>
        <begin position="596"/>
        <end position="623"/>
    </location>
</feature>
<comment type="caution">
    <text evidence="5">The sequence shown here is derived from an EMBL/GenBank/DDBJ whole genome shotgun (WGS) entry which is preliminary data.</text>
</comment>
<evidence type="ECO:0000256" key="1">
    <source>
        <dbReference type="SAM" id="Coils"/>
    </source>
</evidence>
<sequence>MVKWARLFNWDGRDAHQVVDEARSLLPYARDYRVPSAIPARQVSRVALRLKHQIENVVPCELEESRVTDAHSSIITPAVVATAKSAGKYGSRSDGDHDYSACVVFCLLICRKWFHRQALLELWDSEVHTVRATACEVIAKRIIEAEEDIGYLFQEVLLKRYSIIVDGKETAAANVIEKAVDLHALRVISSSGYQKCNAYLWRGWLVQDDEDPSRFVEYVDKASTDYWVHFNPDRMKVPLYQNTLQVLISIIYLALYIAAINTINEEGDLDVVEGFLYIFTVGFIFDEVSKLWKVGRYYLGFWNFFNNTLYTLLTVSFALRMVALSYPVDTPNRGHYNTLSYNFLAFSSPMFFGRVLLYLDTFRFFGAMLVVMKVMMKESLIFFALAIVVLVGFLQGFVGMDHVHDTYRGSVEFVFRALINGLMDDPDFGGFDEFAPPFGLLLYYIYNFIISVILLNVLVALFNSAYEDITENAIDEYLALFSQRTMQFVRAPDENVFIPPFNLIETLGLIVPFEWWMSKSTYEKLNRWIMVIIYSPLLFVTAAYETRTAFKVKWNRKRGEADEDVVEEWEELSDELDFEGEGWVKAVEQTKPNVEVDGTLLAVRELKKEIEELKEQVGRLSRGNTPAAE</sequence>
<accession>A0A9P4J4Q5</accession>
<keyword evidence="2" id="KW-0812">Transmembrane</keyword>
<evidence type="ECO:0000259" key="4">
    <source>
        <dbReference type="Pfam" id="PF23317"/>
    </source>
</evidence>
<feature type="transmembrane region" description="Helical" evidence="2">
    <location>
        <begin position="528"/>
        <end position="546"/>
    </location>
</feature>
<dbReference type="InterPro" id="IPR056336">
    <property type="entry name" value="YVC1_C"/>
</dbReference>
<feature type="transmembrane region" description="Helical" evidence="2">
    <location>
        <begin position="380"/>
        <end position="398"/>
    </location>
</feature>
<feature type="domain" description="Calcium channel YVC1-like C-terminal transmembrane" evidence="4">
    <location>
        <begin position="252"/>
        <end position="546"/>
    </location>
</feature>
<keyword evidence="2" id="KW-0472">Membrane</keyword>
<evidence type="ECO:0000256" key="2">
    <source>
        <dbReference type="SAM" id="Phobius"/>
    </source>
</evidence>
<dbReference type="InterPro" id="IPR052971">
    <property type="entry name" value="TRP_calcium_channel"/>
</dbReference>
<feature type="transmembrane region" description="Helical" evidence="2">
    <location>
        <begin position="496"/>
        <end position="516"/>
    </location>
</feature>
<proteinExistence type="predicted"/>
<dbReference type="Pfam" id="PF23190">
    <property type="entry name" value="LHD_TRPY1"/>
    <property type="match status" value="1"/>
</dbReference>
<reference evidence="5" key="1">
    <citation type="journal article" date="2020" name="Stud. Mycol.">
        <title>101 Dothideomycetes genomes: a test case for predicting lifestyles and emergence of pathogens.</title>
        <authorList>
            <person name="Haridas S."/>
            <person name="Albert R."/>
            <person name="Binder M."/>
            <person name="Bloem J."/>
            <person name="Labutti K."/>
            <person name="Salamov A."/>
            <person name="Andreopoulos B."/>
            <person name="Baker S."/>
            <person name="Barry K."/>
            <person name="Bills G."/>
            <person name="Bluhm B."/>
            <person name="Cannon C."/>
            <person name="Castanera R."/>
            <person name="Culley D."/>
            <person name="Daum C."/>
            <person name="Ezra D."/>
            <person name="Gonzalez J."/>
            <person name="Henrissat B."/>
            <person name="Kuo A."/>
            <person name="Liang C."/>
            <person name="Lipzen A."/>
            <person name="Lutzoni F."/>
            <person name="Magnuson J."/>
            <person name="Mondo S."/>
            <person name="Nolan M."/>
            <person name="Ohm R."/>
            <person name="Pangilinan J."/>
            <person name="Park H.-J."/>
            <person name="Ramirez L."/>
            <person name="Alfaro M."/>
            <person name="Sun H."/>
            <person name="Tritt A."/>
            <person name="Yoshinaga Y."/>
            <person name="Zwiers L.-H."/>
            <person name="Turgeon B."/>
            <person name="Goodwin S."/>
            <person name="Spatafora J."/>
            <person name="Crous P."/>
            <person name="Grigoriev I."/>
        </authorList>
    </citation>
    <scope>NUCLEOTIDE SEQUENCE</scope>
    <source>
        <strain evidence="5">CBS 260.36</strain>
    </source>
</reference>
<dbReference type="PANTHER" id="PTHR35859:SF5">
    <property type="entry name" value="ION TRANSPORT DOMAIN-CONTAINING PROTEIN"/>
    <property type="match status" value="1"/>
</dbReference>
<evidence type="ECO:0000313" key="5">
    <source>
        <dbReference type="EMBL" id="KAF2154070.1"/>
    </source>
</evidence>
<organism evidence="5 6">
    <name type="scientific">Myriangium duriaei CBS 260.36</name>
    <dbReference type="NCBI Taxonomy" id="1168546"/>
    <lineage>
        <taxon>Eukaryota</taxon>
        <taxon>Fungi</taxon>
        <taxon>Dikarya</taxon>
        <taxon>Ascomycota</taxon>
        <taxon>Pezizomycotina</taxon>
        <taxon>Dothideomycetes</taxon>
        <taxon>Dothideomycetidae</taxon>
        <taxon>Myriangiales</taxon>
        <taxon>Myriangiaceae</taxon>
        <taxon>Myriangium</taxon>
    </lineage>
</organism>
<feature type="transmembrane region" description="Helical" evidence="2">
    <location>
        <begin position="339"/>
        <end position="359"/>
    </location>
</feature>